<accession>A0ABW7FLH7</accession>
<evidence type="ECO:0008006" key="3">
    <source>
        <dbReference type="Google" id="ProtNLM"/>
    </source>
</evidence>
<evidence type="ECO:0000313" key="1">
    <source>
        <dbReference type="EMBL" id="MFG6442197.1"/>
    </source>
</evidence>
<reference evidence="1 2" key="1">
    <citation type="submission" date="2024-08" db="EMBL/GenBank/DDBJ databases">
        <authorList>
            <person name="Lu H."/>
        </authorList>
    </citation>
    <scope>NUCLEOTIDE SEQUENCE [LARGE SCALE GENOMIC DNA]</scope>
    <source>
        <strain evidence="1 2">LKC17W</strain>
    </source>
</reference>
<dbReference type="RefSeq" id="WP_394399194.1">
    <property type="nucleotide sequence ID" value="NZ_JBIGHW010000009.1"/>
</dbReference>
<protein>
    <recommendedName>
        <fullName evidence="3">AlpA family phage regulatory protein</fullName>
    </recommendedName>
</protein>
<dbReference type="Proteomes" id="UP001606301">
    <property type="component" value="Unassembled WGS sequence"/>
</dbReference>
<sequence length="99" mass="10792">MSQERVAEQAAFADELRGELESLHGPLLGGQKLIAALGLASAASLRQARRRGRVSVPLFTLPKRRGFFALTRDVAVWLAQARLAATHSTAQTQREEPNT</sequence>
<comment type="caution">
    <text evidence="1">The sequence shown here is derived from an EMBL/GenBank/DDBJ whole genome shotgun (WGS) entry which is preliminary data.</text>
</comment>
<dbReference type="EMBL" id="JBIGHW010000009">
    <property type="protein sequence ID" value="MFG6442197.1"/>
    <property type="molecule type" value="Genomic_DNA"/>
</dbReference>
<proteinExistence type="predicted"/>
<name>A0ABW7FLH7_9BURK</name>
<evidence type="ECO:0000313" key="2">
    <source>
        <dbReference type="Proteomes" id="UP001606301"/>
    </source>
</evidence>
<keyword evidence="2" id="KW-1185">Reference proteome</keyword>
<gene>
    <name evidence="1" type="ORF">ACG0Z3_16055</name>
</gene>
<organism evidence="1 2">
    <name type="scientific">Pelomonas margarita</name>
    <dbReference type="NCBI Taxonomy" id="3299031"/>
    <lineage>
        <taxon>Bacteria</taxon>
        <taxon>Pseudomonadati</taxon>
        <taxon>Pseudomonadota</taxon>
        <taxon>Betaproteobacteria</taxon>
        <taxon>Burkholderiales</taxon>
        <taxon>Sphaerotilaceae</taxon>
        <taxon>Roseateles</taxon>
    </lineage>
</organism>